<keyword evidence="2" id="KW-0436">Ligase</keyword>
<dbReference type="NCBIfam" id="TIGR01499">
    <property type="entry name" value="folC"/>
    <property type="match status" value="1"/>
</dbReference>
<organism evidence="7 8">
    <name type="scientific">Sulfurovum xiamenensis</name>
    <dbReference type="NCBI Taxonomy" id="3019066"/>
    <lineage>
        <taxon>Bacteria</taxon>
        <taxon>Pseudomonadati</taxon>
        <taxon>Campylobacterota</taxon>
        <taxon>Epsilonproteobacteria</taxon>
        <taxon>Campylobacterales</taxon>
        <taxon>Sulfurovaceae</taxon>
        <taxon>Sulfurovum</taxon>
    </lineage>
</organism>
<dbReference type="RefSeq" id="WP_289401139.1">
    <property type="nucleotide sequence ID" value="NZ_JAQIBC010000001.1"/>
</dbReference>
<dbReference type="Proteomes" id="UP001169066">
    <property type="component" value="Unassembled WGS sequence"/>
</dbReference>
<keyword evidence="6" id="KW-0460">Magnesium</keyword>
<evidence type="ECO:0000256" key="4">
    <source>
        <dbReference type="ARBA" id="ARBA00022741"/>
    </source>
</evidence>
<dbReference type="EMBL" id="JAQIBC010000001">
    <property type="protein sequence ID" value="MDM5262998.1"/>
    <property type="molecule type" value="Genomic_DNA"/>
</dbReference>
<dbReference type="Gene3D" id="3.40.1190.10">
    <property type="entry name" value="Mur-like, catalytic domain"/>
    <property type="match status" value="1"/>
</dbReference>
<evidence type="ECO:0000313" key="7">
    <source>
        <dbReference type="EMBL" id="MDM5262998.1"/>
    </source>
</evidence>
<keyword evidence="4" id="KW-0547">Nucleotide-binding</keyword>
<dbReference type="InterPro" id="IPR036615">
    <property type="entry name" value="Mur_ligase_C_dom_sf"/>
</dbReference>
<name>A0ABT7QPK0_9BACT</name>
<accession>A0ABT7QPK0</accession>
<dbReference type="InterPro" id="IPR001645">
    <property type="entry name" value="Folylpolyglutamate_synth"/>
</dbReference>
<dbReference type="Gene3D" id="3.90.190.20">
    <property type="entry name" value="Mur ligase, C-terminal domain"/>
    <property type="match status" value="1"/>
</dbReference>
<evidence type="ECO:0000256" key="3">
    <source>
        <dbReference type="ARBA" id="ARBA00022723"/>
    </source>
</evidence>
<dbReference type="SUPFAM" id="SSF53244">
    <property type="entry name" value="MurD-like peptide ligases, peptide-binding domain"/>
    <property type="match status" value="1"/>
</dbReference>
<comment type="similarity">
    <text evidence="1">Belongs to the folylpolyglutamate synthase family.</text>
</comment>
<dbReference type="SUPFAM" id="SSF53623">
    <property type="entry name" value="MurD-like peptide ligases, catalytic domain"/>
    <property type="match status" value="1"/>
</dbReference>
<evidence type="ECO:0000256" key="1">
    <source>
        <dbReference type="ARBA" id="ARBA00008276"/>
    </source>
</evidence>
<keyword evidence="3" id="KW-0479">Metal-binding</keyword>
<gene>
    <name evidence="7" type="ORF">PF327_02190</name>
</gene>
<keyword evidence="5" id="KW-0067">ATP-binding</keyword>
<sequence>MMDSFDTFLQNKPLYYKEIDHERVHIAYGQLKSHIKHPRTVHIVGTNGKGSTGRMIAHLAYKSGLKVGHFSSPHILKFNERIWLNGRDSTDEVLEVAHQRLFGILGKALSESLSYFEYTTLLAFIVFENCDLMVLEAGLGGEFDATNVCDKALSVITPIGIDHQAFLGESIEAIAGTKIRSIQKKVLLAPQVYDEVLEVAKEITEVKGAKLYLSKCPSERVTQLGVIAEERSWGNYLVENASVALQALDILDISYQIDDLRTLELFGRFYPLTKNIRIDVGHNPLAAKAIEKALDKKVVLIYNSLDDKDYEAVLQTLKPKVKHVEIIPIDSQRATTLSEIEKAIQKVGIDYSYFEGKIDKNEQYLVFGSFYVVEEFLNRMQKKSDVPK</sequence>
<protein>
    <submittedName>
        <fullName evidence="7">Bifunctional folylpolyglutamate synthase/dihydrofolate synthase</fullName>
    </submittedName>
</protein>
<dbReference type="PANTHER" id="PTHR11136">
    <property type="entry name" value="FOLYLPOLYGLUTAMATE SYNTHASE-RELATED"/>
    <property type="match status" value="1"/>
</dbReference>
<comment type="caution">
    <text evidence="7">The sequence shown here is derived from an EMBL/GenBank/DDBJ whole genome shotgun (WGS) entry which is preliminary data.</text>
</comment>
<reference evidence="7" key="1">
    <citation type="submission" date="2023-01" db="EMBL/GenBank/DDBJ databases">
        <title>Sulfurovum sp. XTW-4 genome assembly.</title>
        <authorList>
            <person name="Wang J."/>
        </authorList>
    </citation>
    <scope>NUCLEOTIDE SEQUENCE</scope>
    <source>
        <strain evidence="7">XTW-4</strain>
    </source>
</reference>
<evidence type="ECO:0000256" key="2">
    <source>
        <dbReference type="ARBA" id="ARBA00022598"/>
    </source>
</evidence>
<dbReference type="PANTHER" id="PTHR11136:SF0">
    <property type="entry name" value="DIHYDROFOLATE SYNTHETASE-RELATED"/>
    <property type="match status" value="1"/>
</dbReference>
<evidence type="ECO:0000256" key="6">
    <source>
        <dbReference type="ARBA" id="ARBA00022842"/>
    </source>
</evidence>
<evidence type="ECO:0000256" key="5">
    <source>
        <dbReference type="ARBA" id="ARBA00022840"/>
    </source>
</evidence>
<keyword evidence="8" id="KW-1185">Reference proteome</keyword>
<evidence type="ECO:0000313" key="8">
    <source>
        <dbReference type="Proteomes" id="UP001169066"/>
    </source>
</evidence>
<dbReference type="InterPro" id="IPR036565">
    <property type="entry name" value="Mur-like_cat_sf"/>
</dbReference>
<proteinExistence type="inferred from homology"/>